<dbReference type="Gene3D" id="3.40.50.11660">
    <property type="entry name" value="Glycosyl transferase family 10, C-terminal domain"/>
    <property type="match status" value="1"/>
</dbReference>
<dbReference type="PANTHER" id="PTHR48438:SF1">
    <property type="entry name" value="ALPHA-(1,3)-FUCOSYLTRANSFERASE C-RELATED"/>
    <property type="match status" value="1"/>
</dbReference>
<evidence type="ECO:0000256" key="11">
    <source>
        <dbReference type="ARBA" id="ARBA00023180"/>
    </source>
</evidence>
<feature type="domain" description="Fucosyltransferase C-terminal" evidence="14">
    <location>
        <begin position="364"/>
        <end position="526"/>
    </location>
</feature>
<proteinExistence type="inferred from homology"/>
<dbReference type="SUPFAM" id="SSF53756">
    <property type="entry name" value="UDP-Glycosyltransferase/glycogen phosphorylase"/>
    <property type="match status" value="1"/>
</dbReference>
<dbReference type="WBParaSite" id="nRc.2.0.1.t44626-RA">
    <property type="protein sequence ID" value="nRc.2.0.1.t44626-RA"/>
    <property type="gene ID" value="nRc.2.0.1.g44626"/>
</dbReference>
<evidence type="ECO:0000259" key="14">
    <source>
        <dbReference type="Pfam" id="PF00852"/>
    </source>
</evidence>
<evidence type="ECO:0000256" key="9">
    <source>
        <dbReference type="ARBA" id="ARBA00023034"/>
    </source>
</evidence>
<evidence type="ECO:0000256" key="2">
    <source>
        <dbReference type="ARBA" id="ARBA00004922"/>
    </source>
</evidence>
<dbReference type="AlphaFoldDB" id="A0A915L1N2"/>
<evidence type="ECO:0000256" key="6">
    <source>
        <dbReference type="ARBA" id="ARBA00022692"/>
    </source>
</evidence>
<evidence type="ECO:0000259" key="15">
    <source>
        <dbReference type="Pfam" id="PF17039"/>
    </source>
</evidence>
<keyword evidence="11" id="KW-0325">Glycoprotein</keyword>
<keyword evidence="8 12" id="KW-1133">Transmembrane helix</keyword>
<keyword evidence="10 12" id="KW-0472">Membrane</keyword>
<dbReference type="GO" id="GO:0008417">
    <property type="term" value="F:fucosyltransferase activity"/>
    <property type="evidence" value="ECO:0007669"/>
    <property type="project" value="InterPro"/>
</dbReference>
<evidence type="ECO:0000256" key="5">
    <source>
        <dbReference type="ARBA" id="ARBA00022679"/>
    </source>
</evidence>
<dbReference type="InterPro" id="IPR055270">
    <property type="entry name" value="Glyco_tran_10_C"/>
</dbReference>
<evidence type="ECO:0000256" key="7">
    <source>
        <dbReference type="ARBA" id="ARBA00022968"/>
    </source>
</evidence>
<evidence type="ECO:0000256" key="1">
    <source>
        <dbReference type="ARBA" id="ARBA00004447"/>
    </source>
</evidence>
<protein>
    <recommendedName>
        <fullName evidence="12">Fucosyltransferase</fullName>
        <ecNumber evidence="12">2.4.1.-</ecNumber>
    </recommendedName>
</protein>
<keyword evidence="13" id="KW-0732">Signal</keyword>
<reference evidence="17" key="1">
    <citation type="submission" date="2022-11" db="UniProtKB">
        <authorList>
            <consortium name="WormBaseParasite"/>
        </authorList>
    </citation>
    <scope>IDENTIFICATION</scope>
</reference>
<feature type="signal peptide" evidence="13">
    <location>
        <begin position="1"/>
        <end position="19"/>
    </location>
</feature>
<comment type="pathway">
    <text evidence="2">Protein modification; protein glycosylation.</text>
</comment>
<name>A0A915L1N2_ROMCU</name>
<dbReference type="EC" id="2.4.1.-" evidence="12"/>
<dbReference type="InterPro" id="IPR038577">
    <property type="entry name" value="GT10-like_C_sf"/>
</dbReference>
<keyword evidence="9 12" id="KW-0333">Golgi apparatus</keyword>
<dbReference type="PANTHER" id="PTHR48438">
    <property type="entry name" value="ALPHA-(1,3)-FUCOSYLTRANSFERASE C-RELATED"/>
    <property type="match status" value="1"/>
</dbReference>
<evidence type="ECO:0000256" key="4">
    <source>
        <dbReference type="ARBA" id="ARBA00022676"/>
    </source>
</evidence>
<dbReference type="OMA" id="WSACHGR"/>
<evidence type="ECO:0000256" key="12">
    <source>
        <dbReference type="RuleBase" id="RU003832"/>
    </source>
</evidence>
<keyword evidence="6 12" id="KW-0812">Transmembrane</keyword>
<comment type="subcellular location">
    <subcellularLocation>
        <location evidence="1 12">Golgi apparatus</location>
        <location evidence="1 12">Golgi stack membrane</location>
        <topology evidence="1 12">Single-pass type II membrane protein</topology>
    </subcellularLocation>
</comment>
<dbReference type="GO" id="GO:0032580">
    <property type="term" value="C:Golgi cisterna membrane"/>
    <property type="evidence" value="ECO:0007669"/>
    <property type="project" value="UniProtKB-SubCell"/>
</dbReference>
<evidence type="ECO:0000256" key="8">
    <source>
        <dbReference type="ARBA" id="ARBA00022989"/>
    </source>
</evidence>
<evidence type="ECO:0000256" key="13">
    <source>
        <dbReference type="SAM" id="SignalP"/>
    </source>
</evidence>
<evidence type="ECO:0000313" key="17">
    <source>
        <dbReference type="WBParaSite" id="nRc.2.0.1.t44626-RA"/>
    </source>
</evidence>
<feature type="transmembrane region" description="Helical" evidence="12">
    <location>
        <begin position="128"/>
        <end position="151"/>
    </location>
</feature>
<organism evidence="16 17">
    <name type="scientific">Romanomermis culicivorax</name>
    <name type="common">Nematode worm</name>
    <dbReference type="NCBI Taxonomy" id="13658"/>
    <lineage>
        <taxon>Eukaryota</taxon>
        <taxon>Metazoa</taxon>
        <taxon>Ecdysozoa</taxon>
        <taxon>Nematoda</taxon>
        <taxon>Enoplea</taxon>
        <taxon>Dorylaimia</taxon>
        <taxon>Mermithida</taxon>
        <taxon>Mermithoidea</taxon>
        <taxon>Mermithidae</taxon>
        <taxon>Romanomermis</taxon>
    </lineage>
</organism>
<dbReference type="FunFam" id="3.40.50.11660:FF:000002">
    <property type="entry name" value="Alpha-(1,3)-fucosyltransferase"/>
    <property type="match status" value="1"/>
</dbReference>
<dbReference type="InterPro" id="IPR031481">
    <property type="entry name" value="Glyco_tran_10_N"/>
</dbReference>
<keyword evidence="7" id="KW-0735">Signal-anchor</keyword>
<dbReference type="InterPro" id="IPR001503">
    <property type="entry name" value="Glyco_trans_10"/>
</dbReference>
<evidence type="ECO:0000256" key="10">
    <source>
        <dbReference type="ARBA" id="ARBA00023136"/>
    </source>
</evidence>
<dbReference type="Pfam" id="PF00852">
    <property type="entry name" value="Glyco_transf_10"/>
    <property type="match status" value="1"/>
</dbReference>
<keyword evidence="5 12" id="KW-0808">Transferase</keyword>
<dbReference type="Proteomes" id="UP000887565">
    <property type="component" value="Unplaced"/>
</dbReference>
<keyword evidence="4 12" id="KW-0328">Glycosyltransferase</keyword>
<evidence type="ECO:0000256" key="3">
    <source>
        <dbReference type="ARBA" id="ARBA00008919"/>
    </source>
</evidence>
<feature type="domain" description="Fucosyltransferase N-terminal" evidence="15">
    <location>
        <begin position="203"/>
        <end position="293"/>
    </location>
</feature>
<evidence type="ECO:0000313" key="16">
    <source>
        <dbReference type="Proteomes" id="UP000887565"/>
    </source>
</evidence>
<feature type="chain" id="PRO_5037709894" description="Fucosyltransferase" evidence="13">
    <location>
        <begin position="20"/>
        <end position="529"/>
    </location>
</feature>
<dbReference type="Pfam" id="PF17039">
    <property type="entry name" value="Glyco_tran_10_N"/>
    <property type="match status" value="1"/>
</dbReference>
<keyword evidence="16" id="KW-1185">Reference proteome</keyword>
<sequence>MRMKLIVVKFICVGPKVMCSTILAPVDKILDGRTLREVENANKKNIVANLLMMAQGLILPSARGTLTTIQNRWPDEAGGSTCLVDDHQVRKNKNKIIRKITDMIEREDDDDFIYFLKKKYRSWTNMKTLVAVLCTLFLIFVLWGQDFWIYYPPSNRKSYRIVYYQNFYNFSSSAIRNLIPNKELNETIINYTEDEDLKYDFNATKLILDWTGFFGDRLEDKGWLKECPSYDCRISNDRSKLSKADAIAFHMRNFDLKDLPQKRKPEQYFLYYLLESPSHTFVNLFALESYFNVCQQIFRVHCSKRPVSKTQEATSRHIIRNYELYYFLCRRKDSDFRFPYGNVHRRQSLTNRTKFETEIAEKVSRKKKLVSWIVSHCVTPSKREMYAKALGVHVQVDIYGSCGSFQCPRSVHCDSMIENDYKFYLSFENSLCMDYVTEKLFTRLKQTIVPIILSRRFYENIDLPPKSVIVADEFCTVKDLADFLTYLDKNMTAYLEYFDWKYEYEATDDYVCPVMKNCAFCGLCSSTGS</sequence>
<accession>A0A915L1N2</accession>
<comment type="similarity">
    <text evidence="3 12">Belongs to the glycosyltransferase 10 family.</text>
</comment>